<dbReference type="AlphaFoldDB" id="A0A0F9HLG5"/>
<evidence type="ECO:0000313" key="1">
    <source>
        <dbReference type="EMBL" id="KKL77212.1"/>
    </source>
</evidence>
<dbReference type="EMBL" id="LAZR01014748">
    <property type="protein sequence ID" value="KKM16116.1"/>
    <property type="molecule type" value="Genomic_DNA"/>
</dbReference>
<sequence length="66" mass="7377">MNQHDDFALLLSTVENLSAMGAAELIESLPSAQCQFQSVPRHEQPIGFDVVCKTHNETIHSRREAK</sequence>
<protein>
    <submittedName>
        <fullName evidence="2">Uncharacterized protein</fullName>
    </submittedName>
</protein>
<evidence type="ECO:0000313" key="2">
    <source>
        <dbReference type="EMBL" id="KKM16116.1"/>
    </source>
</evidence>
<comment type="caution">
    <text evidence="2">The sequence shown here is derived from an EMBL/GenBank/DDBJ whole genome shotgun (WGS) entry which is preliminary data.</text>
</comment>
<gene>
    <name evidence="2" type="ORF">LCGC14_1689080</name>
    <name evidence="1" type="ORF">LCGC14_2037150</name>
</gene>
<name>A0A0F9HLG5_9ZZZZ</name>
<proteinExistence type="predicted"/>
<reference evidence="2" key="1">
    <citation type="journal article" date="2015" name="Nature">
        <title>Complex archaea that bridge the gap between prokaryotes and eukaryotes.</title>
        <authorList>
            <person name="Spang A."/>
            <person name="Saw J.H."/>
            <person name="Jorgensen S.L."/>
            <person name="Zaremba-Niedzwiedzka K."/>
            <person name="Martijn J."/>
            <person name="Lind A.E."/>
            <person name="van Eijk R."/>
            <person name="Schleper C."/>
            <person name="Guy L."/>
            <person name="Ettema T.J."/>
        </authorList>
    </citation>
    <scope>NUCLEOTIDE SEQUENCE</scope>
</reference>
<organism evidence="2">
    <name type="scientific">marine sediment metagenome</name>
    <dbReference type="NCBI Taxonomy" id="412755"/>
    <lineage>
        <taxon>unclassified sequences</taxon>
        <taxon>metagenomes</taxon>
        <taxon>ecological metagenomes</taxon>
    </lineage>
</organism>
<accession>A0A0F9HLG5</accession>
<dbReference type="EMBL" id="LAZR01023819">
    <property type="protein sequence ID" value="KKL77212.1"/>
    <property type="molecule type" value="Genomic_DNA"/>
</dbReference>